<evidence type="ECO:0000313" key="5">
    <source>
        <dbReference type="EMBL" id="EOW83556.1"/>
    </source>
</evidence>
<evidence type="ECO:0000313" key="7">
    <source>
        <dbReference type="Proteomes" id="UP000014160"/>
    </source>
</evidence>
<dbReference type="HOGENOM" id="CLU_052622_0_0_9"/>
<dbReference type="PATRIC" id="fig|1158614.3.peg.1086"/>
<dbReference type="EMBL" id="ASWH01000001">
    <property type="protein sequence ID" value="EOW83556.1"/>
    <property type="molecule type" value="Genomic_DNA"/>
</dbReference>
<feature type="chain" id="PRO_5038572834" description="DUF4767 domain-containing protein" evidence="2">
    <location>
        <begin position="20"/>
        <end position="428"/>
    </location>
</feature>
<evidence type="ECO:0000259" key="3">
    <source>
        <dbReference type="Pfam" id="PF15983"/>
    </source>
</evidence>
<comment type="caution">
    <text evidence="4">The sequence shown here is derived from an EMBL/GenBank/DDBJ whole genome shotgun (WGS) entry which is preliminary data.</text>
</comment>
<dbReference type="Proteomes" id="UP000013750">
    <property type="component" value="Unassembled WGS sequence"/>
</dbReference>
<protein>
    <recommendedName>
        <fullName evidence="3">DUF4767 domain-containing protein</fullName>
    </recommendedName>
</protein>
<evidence type="ECO:0000256" key="2">
    <source>
        <dbReference type="SAM" id="SignalP"/>
    </source>
</evidence>
<dbReference type="eggNOG" id="ENOG5032H42">
    <property type="taxonomic scope" value="Bacteria"/>
</dbReference>
<dbReference type="OrthoDB" id="2149782at2"/>
<dbReference type="InterPro" id="IPR031927">
    <property type="entry name" value="DUF4767"/>
</dbReference>
<proteinExistence type="predicted"/>
<evidence type="ECO:0000313" key="6">
    <source>
        <dbReference type="Proteomes" id="UP000013750"/>
    </source>
</evidence>
<feature type="signal peptide" evidence="2">
    <location>
        <begin position="1"/>
        <end position="19"/>
    </location>
</feature>
<feature type="region of interest" description="Disordered" evidence="1">
    <location>
        <begin position="26"/>
        <end position="59"/>
    </location>
</feature>
<organism evidence="4 6">
    <name type="scientific">Enterococcus gilvus ATCC BAA-350</name>
    <dbReference type="NCBI Taxonomy" id="1158614"/>
    <lineage>
        <taxon>Bacteria</taxon>
        <taxon>Bacillati</taxon>
        <taxon>Bacillota</taxon>
        <taxon>Bacilli</taxon>
        <taxon>Lactobacillales</taxon>
        <taxon>Enterococcaceae</taxon>
        <taxon>Enterococcus</taxon>
    </lineage>
</organism>
<accession>R2VGF5</accession>
<evidence type="ECO:0000313" key="4">
    <source>
        <dbReference type="EMBL" id="EOI56870.1"/>
    </source>
</evidence>
<keyword evidence="2" id="KW-0732">Signal</keyword>
<feature type="compositionally biased region" description="Low complexity" evidence="1">
    <location>
        <begin position="26"/>
        <end position="43"/>
    </location>
</feature>
<reference evidence="4 6" key="1">
    <citation type="submission" date="2013-02" db="EMBL/GenBank/DDBJ databases">
        <title>The Genome Sequence of Enterococcus gilvus ATCC BAA-350.</title>
        <authorList>
            <consortium name="The Broad Institute Genome Sequencing Platform"/>
            <consortium name="The Broad Institute Genome Sequencing Center for Infectious Disease"/>
            <person name="Earl A.M."/>
            <person name="Gilmore M.S."/>
            <person name="Lebreton F."/>
            <person name="Walker B."/>
            <person name="Young S.K."/>
            <person name="Zeng Q."/>
            <person name="Gargeya S."/>
            <person name="Fitzgerald M."/>
            <person name="Haas B."/>
            <person name="Abouelleil A."/>
            <person name="Alvarado L."/>
            <person name="Arachchi H.M."/>
            <person name="Berlin A.M."/>
            <person name="Chapman S.B."/>
            <person name="Dewar J."/>
            <person name="Goldberg J."/>
            <person name="Griggs A."/>
            <person name="Gujja S."/>
            <person name="Hansen M."/>
            <person name="Howarth C."/>
            <person name="Imamovic A."/>
            <person name="Larimer J."/>
            <person name="McCowan C."/>
            <person name="Murphy C."/>
            <person name="Neiman D."/>
            <person name="Pearson M."/>
            <person name="Priest M."/>
            <person name="Roberts A."/>
            <person name="Saif S."/>
            <person name="Shea T."/>
            <person name="Sisk P."/>
            <person name="Sykes S."/>
            <person name="Wortman J."/>
            <person name="Nusbaum C."/>
            <person name="Birren B."/>
        </authorList>
    </citation>
    <scope>NUCLEOTIDE SEQUENCE [LARGE SCALE GENOMIC DNA]</scope>
    <source>
        <strain evidence="4 6">ATCC BAA-350</strain>
    </source>
</reference>
<dbReference type="EMBL" id="AJDQ01000006">
    <property type="protein sequence ID" value="EOI56870.1"/>
    <property type="molecule type" value="Genomic_DNA"/>
</dbReference>
<keyword evidence="7" id="KW-1185">Reference proteome</keyword>
<dbReference type="Pfam" id="PF15983">
    <property type="entry name" value="DUF4767"/>
    <property type="match status" value="1"/>
</dbReference>
<sequence>MKKFLLTSFLLVSILFIIAGCNKNSSTNQSNNLNENKLESSNTLMDKNKAPSTKESENLKEIRQSLWSNSKDNELKSFMNTWGQTMNQTYKQYSPNNNVDLYGLQLPDSVLNNNKWQAVIGNTPIVLNWSESGEEESGYSLVAVYSDAEAQDHLSKHVYFFTINSGVPKVLITSQNQGNPNNYLYFKETENKELRDGFSNIVNSSVTFDDAKSNFTKDEQLSYFISNYDQLPYKGYLTTEINGNGTRITYYVDESIPNDKQAISEAIEHLKAISLSVQQKVGEGITVSLKEPLETEYTLTLIDGQPTQANHIFGRIIQEVSNGADISRSESSDLIPSKFKGNWRIKNRGISFILEDDNSRMIFGHDTTELSNPRMEGEYLIFDSNFRVSGSAPIIYVSIKLTESKVGIISFENDRGEVVTHDFLENDR</sequence>
<gene>
    <name evidence="5" type="ORF">I592_02915</name>
    <name evidence="4" type="ORF">UKC_01055</name>
</gene>
<evidence type="ECO:0000256" key="1">
    <source>
        <dbReference type="SAM" id="MobiDB-lite"/>
    </source>
</evidence>
<name>R2VGF5_9ENTE</name>
<dbReference type="AlphaFoldDB" id="R2VGF5"/>
<dbReference type="RefSeq" id="WP_010779503.1">
    <property type="nucleotide sequence ID" value="NZ_ASWH01000001.1"/>
</dbReference>
<feature type="domain" description="DUF4767" evidence="3">
    <location>
        <begin position="65"/>
        <end position="202"/>
    </location>
</feature>
<dbReference type="PROSITE" id="PS51257">
    <property type="entry name" value="PROKAR_LIPOPROTEIN"/>
    <property type="match status" value="1"/>
</dbReference>
<feature type="compositionally biased region" description="Basic and acidic residues" evidence="1">
    <location>
        <begin position="46"/>
        <end position="59"/>
    </location>
</feature>
<dbReference type="Proteomes" id="UP000014160">
    <property type="component" value="Unassembled WGS sequence"/>
</dbReference>
<reference evidence="5 7" key="2">
    <citation type="submission" date="2013-03" db="EMBL/GenBank/DDBJ databases">
        <title>The Genome Sequence of Enterococcus gilvus ATCC BAA-350 (PacBio/Illumina hybrid assembly).</title>
        <authorList>
            <consortium name="The Broad Institute Genomics Platform"/>
            <consortium name="The Broad Institute Genome Sequencing Center for Infectious Disease"/>
            <person name="Earl A."/>
            <person name="Russ C."/>
            <person name="Gilmore M."/>
            <person name="Surin D."/>
            <person name="Walker B."/>
            <person name="Young S."/>
            <person name="Zeng Q."/>
            <person name="Gargeya S."/>
            <person name="Fitzgerald M."/>
            <person name="Haas B."/>
            <person name="Abouelleil A."/>
            <person name="Allen A.W."/>
            <person name="Alvarado L."/>
            <person name="Arachchi H.M."/>
            <person name="Berlin A.M."/>
            <person name="Chapman S.B."/>
            <person name="Gainer-Dewar J."/>
            <person name="Goldberg J."/>
            <person name="Griggs A."/>
            <person name="Gujja S."/>
            <person name="Hansen M."/>
            <person name="Howarth C."/>
            <person name="Imamovic A."/>
            <person name="Ireland A."/>
            <person name="Larimer J."/>
            <person name="McCowan C."/>
            <person name="Murphy C."/>
            <person name="Pearson M."/>
            <person name="Poon T.W."/>
            <person name="Priest M."/>
            <person name="Roberts A."/>
            <person name="Saif S."/>
            <person name="Shea T."/>
            <person name="Sisk P."/>
            <person name="Sykes S."/>
            <person name="Wortman J."/>
            <person name="Nusbaum C."/>
            <person name="Birren B."/>
        </authorList>
    </citation>
    <scope>NUCLEOTIDE SEQUENCE [LARGE SCALE GENOMIC DNA]</scope>
    <source>
        <strain evidence="5 7">ATCC BAA-350</strain>
    </source>
</reference>